<keyword evidence="3" id="KW-1185">Reference proteome</keyword>
<organism evidence="2 3">
    <name type="scientific">Racocetra fulgida</name>
    <dbReference type="NCBI Taxonomy" id="60492"/>
    <lineage>
        <taxon>Eukaryota</taxon>
        <taxon>Fungi</taxon>
        <taxon>Fungi incertae sedis</taxon>
        <taxon>Mucoromycota</taxon>
        <taxon>Glomeromycotina</taxon>
        <taxon>Glomeromycetes</taxon>
        <taxon>Diversisporales</taxon>
        <taxon>Gigasporaceae</taxon>
        <taxon>Racocetra</taxon>
    </lineage>
</organism>
<proteinExistence type="predicted"/>
<comment type="caution">
    <text evidence="2">The sequence shown here is derived from an EMBL/GenBank/DDBJ whole genome shotgun (WGS) entry which is preliminary data.</text>
</comment>
<protein>
    <submittedName>
        <fullName evidence="2">6305_t:CDS:1</fullName>
    </submittedName>
</protein>
<feature type="region of interest" description="Disordered" evidence="1">
    <location>
        <begin position="1"/>
        <end position="50"/>
    </location>
</feature>
<gene>
    <name evidence="2" type="ORF">RFULGI_LOCUS19641</name>
</gene>
<sequence>EEESKEGWENNKRKKDKNQQEATRKDNNRKEIAIGRQQGEVEKKKNETKD</sequence>
<dbReference type="EMBL" id="CAJVPZ010099826">
    <property type="protein sequence ID" value="CAG8820973.1"/>
    <property type="molecule type" value="Genomic_DNA"/>
</dbReference>
<name>A0A9N9PHK9_9GLOM</name>
<dbReference type="Proteomes" id="UP000789396">
    <property type="component" value="Unassembled WGS sequence"/>
</dbReference>
<reference evidence="2" key="1">
    <citation type="submission" date="2021-06" db="EMBL/GenBank/DDBJ databases">
        <authorList>
            <person name="Kallberg Y."/>
            <person name="Tangrot J."/>
            <person name="Rosling A."/>
        </authorList>
    </citation>
    <scope>NUCLEOTIDE SEQUENCE</scope>
    <source>
        <strain evidence="2">IN212</strain>
    </source>
</reference>
<evidence type="ECO:0000313" key="3">
    <source>
        <dbReference type="Proteomes" id="UP000789396"/>
    </source>
</evidence>
<evidence type="ECO:0000313" key="2">
    <source>
        <dbReference type="EMBL" id="CAG8820973.1"/>
    </source>
</evidence>
<dbReference type="AlphaFoldDB" id="A0A9N9PHK9"/>
<accession>A0A9N9PHK9</accession>
<evidence type="ECO:0000256" key="1">
    <source>
        <dbReference type="SAM" id="MobiDB-lite"/>
    </source>
</evidence>
<feature type="non-terminal residue" evidence="2">
    <location>
        <position position="1"/>
    </location>
</feature>